<evidence type="ECO:0000256" key="2">
    <source>
        <dbReference type="SAM" id="SignalP"/>
    </source>
</evidence>
<dbReference type="Proteomes" id="UP001576774">
    <property type="component" value="Unassembled WGS sequence"/>
</dbReference>
<evidence type="ECO:0008006" key="5">
    <source>
        <dbReference type="Google" id="ProtNLM"/>
    </source>
</evidence>
<sequence>MSKLLKFALLTLALQPLPALAQIQTEYGFPITETSRWDLPCHMITSKGNTLDLARLCGGTSSTPRTVTRSVTRTAQRVPVRRKRLGSSEYAAQYEKLAETYPDERVRNMLSSSSSDPESVCKRLEAGKTVEEIRTEDIGELSRNPSGNSTRDNARKQDIEITLKVAPQYYCPEDRD</sequence>
<evidence type="ECO:0000256" key="1">
    <source>
        <dbReference type="SAM" id="MobiDB-lite"/>
    </source>
</evidence>
<evidence type="ECO:0000313" key="3">
    <source>
        <dbReference type="EMBL" id="MFB2875889.1"/>
    </source>
</evidence>
<reference evidence="3 4" key="1">
    <citation type="submission" date="2024-09" db="EMBL/GenBank/DDBJ databases">
        <title>Floridaenema gen nov. (Aerosakkonemataceae, Aerosakkonematales ord. nov., Cyanobacteria) from benthic tropical and subtropical fresh waters, with the description of four new species.</title>
        <authorList>
            <person name="Moretto J.A."/>
            <person name="Berthold D.E."/>
            <person name="Lefler F.W."/>
            <person name="Huang I.-S."/>
            <person name="Laughinghouse H. IV."/>
        </authorList>
    </citation>
    <scope>NUCLEOTIDE SEQUENCE [LARGE SCALE GENOMIC DNA]</scope>
    <source>
        <strain evidence="3 4">BLCC-F46</strain>
    </source>
</reference>
<gene>
    <name evidence="3" type="ORF">ACE1CC_03245</name>
</gene>
<keyword evidence="4" id="KW-1185">Reference proteome</keyword>
<evidence type="ECO:0000313" key="4">
    <source>
        <dbReference type="Proteomes" id="UP001576774"/>
    </source>
</evidence>
<name>A0ABV4WZE8_9CYAN</name>
<comment type="caution">
    <text evidence="3">The sequence shown here is derived from an EMBL/GenBank/DDBJ whole genome shotgun (WGS) entry which is preliminary data.</text>
</comment>
<dbReference type="RefSeq" id="WP_413269040.1">
    <property type="nucleotide sequence ID" value="NZ_JBHFNQ010000028.1"/>
</dbReference>
<accession>A0ABV4WZE8</accession>
<dbReference type="EMBL" id="JBHFNQ010000028">
    <property type="protein sequence ID" value="MFB2875889.1"/>
    <property type="molecule type" value="Genomic_DNA"/>
</dbReference>
<feature type="signal peptide" evidence="2">
    <location>
        <begin position="1"/>
        <end position="21"/>
    </location>
</feature>
<organism evidence="3 4">
    <name type="scientific">Floridaenema aerugineum BLCC-F46</name>
    <dbReference type="NCBI Taxonomy" id="3153654"/>
    <lineage>
        <taxon>Bacteria</taxon>
        <taxon>Bacillati</taxon>
        <taxon>Cyanobacteriota</taxon>
        <taxon>Cyanophyceae</taxon>
        <taxon>Oscillatoriophycideae</taxon>
        <taxon>Aerosakkonematales</taxon>
        <taxon>Aerosakkonemataceae</taxon>
        <taxon>Floridanema</taxon>
        <taxon>Floridanema aerugineum</taxon>
    </lineage>
</organism>
<proteinExistence type="predicted"/>
<feature type="chain" id="PRO_5046554879" description="DUF732 domain-containing protein" evidence="2">
    <location>
        <begin position="22"/>
        <end position="176"/>
    </location>
</feature>
<feature type="region of interest" description="Disordered" evidence="1">
    <location>
        <begin position="134"/>
        <end position="159"/>
    </location>
</feature>
<keyword evidence="2" id="KW-0732">Signal</keyword>
<protein>
    <recommendedName>
        <fullName evidence="5">DUF732 domain-containing protein</fullName>
    </recommendedName>
</protein>